<dbReference type="Pfam" id="PF20151">
    <property type="entry name" value="DUF6533"/>
    <property type="match status" value="1"/>
</dbReference>
<sequence>MSGVAAAHANKHSAMLSAHGIDNISKPPPSLINVFDVLLLSPQDHRSIRVSTRVTPLDFSTSLIGSRDPVAIVSASVDSLARRNAIALTNESTRSKELKSEIRRSWHTMIYERAMVAPLENIGIQTAKYFNVAGLGLLIFDYFLTLEPEIRWTWNRRWNVTRILFVISRYMAFVAAAMTSYAVLATRANENCSRFGSASNAIHIISIVAAEGLLIIRTYAFWKQSKKLLAVLLVLAAICIACGVGLTDFVGGLLAVPVNPSAPPTSNCTFQAGRSSAIQYGFLAAYEILLLSLMVFKRYEDYRDSDSHLVRVVFQGGVWYLAPIIAVSVANALITVLVPQSYNEMLDLPQLVLHSILASRVLFSLRKCDEEIDGTTLQMSTFRPLYHSGRMPSKDVYAV</sequence>
<dbReference type="GeneID" id="64706070"/>
<keyword evidence="1" id="KW-1133">Transmembrane helix</keyword>
<dbReference type="EMBL" id="JABBWM010000002">
    <property type="protein sequence ID" value="KAG2119777.1"/>
    <property type="molecule type" value="Genomic_DNA"/>
</dbReference>
<keyword evidence="4" id="KW-1185">Reference proteome</keyword>
<dbReference type="RefSeq" id="XP_041299603.1">
    <property type="nucleotide sequence ID" value="XM_041443811.1"/>
</dbReference>
<evidence type="ECO:0000256" key="1">
    <source>
        <dbReference type="SAM" id="Phobius"/>
    </source>
</evidence>
<feature type="transmembrane region" description="Helical" evidence="1">
    <location>
        <begin position="163"/>
        <end position="183"/>
    </location>
</feature>
<dbReference type="Proteomes" id="UP000823399">
    <property type="component" value="Unassembled WGS sequence"/>
</dbReference>
<gene>
    <name evidence="3" type="ORF">F5147DRAFT_832420</name>
</gene>
<protein>
    <recommendedName>
        <fullName evidence="2">DUF6533 domain-containing protein</fullName>
    </recommendedName>
</protein>
<reference evidence="3" key="1">
    <citation type="journal article" date="2020" name="New Phytol.">
        <title>Comparative genomics reveals dynamic genome evolution in host specialist ectomycorrhizal fungi.</title>
        <authorList>
            <person name="Lofgren L.A."/>
            <person name="Nguyen N.H."/>
            <person name="Vilgalys R."/>
            <person name="Ruytinx J."/>
            <person name="Liao H.L."/>
            <person name="Branco S."/>
            <person name="Kuo A."/>
            <person name="LaButti K."/>
            <person name="Lipzen A."/>
            <person name="Andreopoulos W."/>
            <person name="Pangilinan J."/>
            <person name="Riley R."/>
            <person name="Hundley H."/>
            <person name="Na H."/>
            <person name="Barry K."/>
            <person name="Grigoriev I.V."/>
            <person name="Stajich J.E."/>
            <person name="Kennedy P.G."/>
        </authorList>
    </citation>
    <scope>NUCLEOTIDE SEQUENCE</scope>
    <source>
        <strain evidence="3">FC423</strain>
    </source>
</reference>
<keyword evidence="1" id="KW-0812">Transmembrane</keyword>
<feature type="transmembrane region" description="Helical" evidence="1">
    <location>
        <begin position="228"/>
        <end position="257"/>
    </location>
</feature>
<keyword evidence="1" id="KW-0472">Membrane</keyword>
<proteinExistence type="predicted"/>
<evidence type="ECO:0000313" key="3">
    <source>
        <dbReference type="EMBL" id="KAG2119777.1"/>
    </source>
</evidence>
<feature type="transmembrane region" description="Helical" evidence="1">
    <location>
        <begin position="195"/>
        <end position="216"/>
    </location>
</feature>
<dbReference type="OrthoDB" id="2958007at2759"/>
<evidence type="ECO:0000313" key="4">
    <source>
        <dbReference type="Proteomes" id="UP000823399"/>
    </source>
</evidence>
<comment type="caution">
    <text evidence="3">The sequence shown here is derived from an EMBL/GenBank/DDBJ whole genome shotgun (WGS) entry which is preliminary data.</text>
</comment>
<feature type="transmembrane region" description="Helical" evidence="1">
    <location>
        <begin position="317"/>
        <end position="338"/>
    </location>
</feature>
<evidence type="ECO:0000259" key="2">
    <source>
        <dbReference type="Pfam" id="PF20151"/>
    </source>
</evidence>
<dbReference type="AlphaFoldDB" id="A0A9P7K026"/>
<accession>A0A9P7K026</accession>
<dbReference type="InterPro" id="IPR045340">
    <property type="entry name" value="DUF6533"/>
</dbReference>
<organism evidence="3 4">
    <name type="scientific">Suillus discolor</name>
    <dbReference type="NCBI Taxonomy" id="1912936"/>
    <lineage>
        <taxon>Eukaryota</taxon>
        <taxon>Fungi</taxon>
        <taxon>Dikarya</taxon>
        <taxon>Basidiomycota</taxon>
        <taxon>Agaricomycotina</taxon>
        <taxon>Agaricomycetes</taxon>
        <taxon>Agaricomycetidae</taxon>
        <taxon>Boletales</taxon>
        <taxon>Suillineae</taxon>
        <taxon>Suillaceae</taxon>
        <taxon>Suillus</taxon>
    </lineage>
</organism>
<feature type="domain" description="DUF6533" evidence="2">
    <location>
        <begin position="129"/>
        <end position="174"/>
    </location>
</feature>
<name>A0A9P7K026_9AGAM</name>
<feature type="transmembrane region" description="Helical" evidence="1">
    <location>
        <begin position="277"/>
        <end position="296"/>
    </location>
</feature>